<organism evidence="4 5">
    <name type="scientific">Cladophialophora carrionii</name>
    <dbReference type="NCBI Taxonomy" id="86049"/>
    <lineage>
        <taxon>Eukaryota</taxon>
        <taxon>Fungi</taxon>
        <taxon>Dikarya</taxon>
        <taxon>Ascomycota</taxon>
        <taxon>Pezizomycotina</taxon>
        <taxon>Eurotiomycetes</taxon>
        <taxon>Chaetothyriomycetidae</taxon>
        <taxon>Chaetothyriales</taxon>
        <taxon>Herpotrichiellaceae</taxon>
        <taxon>Cladophialophora</taxon>
    </lineage>
</organism>
<accession>A0A1C1CRM7</accession>
<dbReference type="EMBL" id="LGRB01000009">
    <property type="protein sequence ID" value="OCT51145.1"/>
    <property type="molecule type" value="Genomic_DNA"/>
</dbReference>
<dbReference type="PANTHER" id="PTHR44051">
    <property type="entry name" value="GLUTATHIONE S-TRANSFERASE-RELATED"/>
    <property type="match status" value="1"/>
</dbReference>
<reference evidence="5" key="1">
    <citation type="submission" date="2015-07" db="EMBL/GenBank/DDBJ databases">
        <authorList>
            <person name="Teixeira M.M."/>
            <person name="Souza R.C."/>
            <person name="Almeida L.G."/>
            <person name="Vicente V.A."/>
            <person name="de Hoog S."/>
            <person name="Bocca A.L."/>
            <person name="de Almeida S.R."/>
            <person name="Vasconcelos A.T."/>
            <person name="Felipe M.S."/>
        </authorList>
    </citation>
    <scope>NUCLEOTIDE SEQUENCE [LARGE SCALE GENOMIC DNA]</scope>
    <source>
        <strain evidence="5">KSF</strain>
    </source>
</reference>
<dbReference type="Gene3D" id="1.20.1050.10">
    <property type="match status" value="1"/>
</dbReference>
<dbReference type="InterPro" id="IPR004046">
    <property type="entry name" value="GST_C"/>
</dbReference>
<protein>
    <submittedName>
        <fullName evidence="4">Glutathione S-transferase 3</fullName>
    </submittedName>
</protein>
<proteinExistence type="inferred from homology"/>
<dbReference type="InterPro" id="IPR036249">
    <property type="entry name" value="Thioredoxin-like_sf"/>
</dbReference>
<dbReference type="Gene3D" id="3.40.30.10">
    <property type="entry name" value="Glutaredoxin"/>
    <property type="match status" value="1"/>
</dbReference>
<evidence type="ECO:0000259" key="2">
    <source>
        <dbReference type="PROSITE" id="PS50404"/>
    </source>
</evidence>
<evidence type="ECO:0000313" key="4">
    <source>
        <dbReference type="EMBL" id="OCT51145.1"/>
    </source>
</evidence>
<feature type="domain" description="GST C-terminal" evidence="3">
    <location>
        <begin position="102"/>
        <end position="237"/>
    </location>
</feature>
<dbReference type="PROSITE" id="PS50405">
    <property type="entry name" value="GST_CTER"/>
    <property type="match status" value="1"/>
</dbReference>
<gene>
    <name evidence="4" type="primary">gst3</name>
    <name evidence="4" type="ORF">CLCR_09056</name>
</gene>
<dbReference type="AlphaFoldDB" id="A0A1C1CRM7"/>
<dbReference type="Pfam" id="PF14497">
    <property type="entry name" value="GST_C_3"/>
    <property type="match status" value="1"/>
</dbReference>
<dbReference type="SFLD" id="SFLDS00019">
    <property type="entry name" value="Glutathione_Transferase_(cytos"/>
    <property type="match status" value="1"/>
</dbReference>
<evidence type="ECO:0000313" key="5">
    <source>
        <dbReference type="Proteomes" id="UP000094526"/>
    </source>
</evidence>
<name>A0A1C1CRM7_9EURO</name>
<dbReference type="VEuPathDB" id="FungiDB:CLCR_09056"/>
<dbReference type="CDD" id="cd03046">
    <property type="entry name" value="GST_N_GTT1_like"/>
    <property type="match status" value="1"/>
</dbReference>
<evidence type="ECO:0000259" key="3">
    <source>
        <dbReference type="PROSITE" id="PS50405"/>
    </source>
</evidence>
<dbReference type="STRING" id="86049.A0A1C1CRM7"/>
<dbReference type="SUPFAM" id="SSF47616">
    <property type="entry name" value="GST C-terminal domain-like"/>
    <property type="match status" value="1"/>
</dbReference>
<dbReference type="InterPro" id="IPR004045">
    <property type="entry name" value="Glutathione_S-Trfase_N"/>
</dbReference>
<feature type="domain" description="GST N-terminal" evidence="2">
    <location>
        <begin position="13"/>
        <end position="94"/>
    </location>
</feature>
<comment type="caution">
    <text evidence="4">The sequence shown here is derived from an EMBL/GenBank/DDBJ whole genome shotgun (WGS) entry which is preliminary data.</text>
</comment>
<dbReference type="InterPro" id="IPR036282">
    <property type="entry name" value="Glutathione-S-Trfase_C_sf"/>
</dbReference>
<dbReference type="SUPFAM" id="SSF52833">
    <property type="entry name" value="Thioredoxin-like"/>
    <property type="match status" value="1"/>
</dbReference>
<keyword evidence="5" id="KW-1185">Reference proteome</keyword>
<dbReference type="VEuPathDB" id="FungiDB:G647_06926"/>
<dbReference type="GO" id="GO:0016740">
    <property type="term" value="F:transferase activity"/>
    <property type="evidence" value="ECO:0007669"/>
    <property type="project" value="UniProtKB-KW"/>
</dbReference>
<dbReference type="Proteomes" id="UP000094526">
    <property type="component" value="Unassembled WGS sequence"/>
</dbReference>
<evidence type="ECO:0000256" key="1">
    <source>
        <dbReference type="ARBA" id="ARBA00007409"/>
    </source>
</evidence>
<dbReference type="PANTHER" id="PTHR44051:SF9">
    <property type="entry name" value="GLUTATHIONE S-TRANSFERASE 1"/>
    <property type="match status" value="1"/>
</dbReference>
<dbReference type="Pfam" id="PF13409">
    <property type="entry name" value="GST_N_2"/>
    <property type="match status" value="1"/>
</dbReference>
<keyword evidence="4" id="KW-0808">Transferase</keyword>
<dbReference type="PROSITE" id="PS50404">
    <property type="entry name" value="GST_NTER"/>
    <property type="match status" value="1"/>
</dbReference>
<dbReference type="InterPro" id="IPR010987">
    <property type="entry name" value="Glutathione-S-Trfase_C-like"/>
</dbReference>
<dbReference type="OrthoDB" id="2098326at2759"/>
<comment type="similarity">
    <text evidence="1">Belongs to the GST superfamily.</text>
</comment>
<dbReference type="eggNOG" id="KOG0867">
    <property type="taxonomic scope" value="Eukaryota"/>
</dbReference>
<sequence>MSGSSPGLLPFPTSPLLTVCAQNSQSQRILWLLEELEIPYNLELHQRVEQRSPPALKQTHPLGKAPQLETGDGRVIAESVVIAKYLIDTYDKAGKFKGDGSAKNDTLRDEQLCNLAAASLGPVMLVDLILLFASKMTPFFVRWLMALVHSQIRNQFSGPELALYYRYLDDQLEGQDYFMGNTAPARADFILSYPVDQCVAANMVDLTKYPRLEKWHARIHERPAWKRSLEKGNGYNLGLN</sequence>
<dbReference type="InterPro" id="IPR040079">
    <property type="entry name" value="Glutathione_S-Trfase"/>
</dbReference>